<dbReference type="OrthoDB" id="9806180at2"/>
<feature type="domain" description="Alpha/beta hydrolase fold-3" evidence="4">
    <location>
        <begin position="105"/>
        <end position="313"/>
    </location>
</feature>
<feature type="chain" id="PRO_5002576897" evidence="3">
    <location>
        <begin position="24"/>
        <end position="341"/>
    </location>
</feature>
<keyword evidence="2" id="KW-0378">Hydrolase</keyword>
<reference evidence="5 6" key="1">
    <citation type="journal article" date="2015" name="Antonie Van Leeuwenhoek">
        <title>A phylogenomic and molecular marker based taxonomic framework for the order Xanthomonadales: proposal to transfer the families Algiphilaceae and Solimonadaceae to the order Nevskiales ord. nov. and to create a new family within the order Xanthomonadales, the family Rhodanobacteraceae fam. nov., containing the genus Rhodanobacter and its closest relatives.</title>
        <authorList>
            <person name="Naushad S."/>
            <person name="Adeolu M."/>
            <person name="Wong S."/>
            <person name="Sohail M."/>
            <person name="Schellhorn H.E."/>
            <person name="Gupta R.S."/>
        </authorList>
    </citation>
    <scope>NUCLEOTIDE SEQUENCE [LARGE SCALE GENOMIC DNA]</scope>
    <source>
        <strain evidence="5 6">DSM 16301</strain>
    </source>
</reference>
<dbReference type="PATRIC" id="fig|1440762.4.peg.43"/>
<comment type="similarity">
    <text evidence="1">Belongs to the 'GDXG' lipolytic enzyme family.</text>
</comment>
<feature type="signal peptide" evidence="3">
    <location>
        <begin position="1"/>
        <end position="23"/>
    </location>
</feature>
<evidence type="ECO:0000313" key="5">
    <source>
        <dbReference type="EMBL" id="KLD66145.1"/>
    </source>
</evidence>
<evidence type="ECO:0000313" key="6">
    <source>
        <dbReference type="Proteomes" id="UP000035481"/>
    </source>
</evidence>
<sequence>MNQFNKVIWGMSLVAASLGSAMASDIPLEPATQKFIDGLASAGGPPLYTLTPEAARKVLAGAQASVPVSMPAADVVHRTIAVGPKGRTNIVVVRPQGAKGVLPGVLYFHGGGWVLGDFNTHERLVRELAVGTGATFVFVEYDRSPEVHYPVAIEEDYAALKYVAEHAGEFDIDPSRLAIAGESVGGNAVAAVALLAKERKGPALRAQAMFYPVTDASMSTASYSQFAEGPWLTAKAMKWFWDAYLPDVALRRDIHASPINASKEQLSGLPTALLLTDENDVLRDEGEAYARHLSDAGVRVTSVRYNGTIHDFMLLNPIANTPASRAAIQQGVDFLKQNLSK</sequence>
<organism evidence="5 6">
    <name type="scientific">Dyella japonica DSM 16301</name>
    <dbReference type="NCBI Taxonomy" id="1440762"/>
    <lineage>
        <taxon>Bacteria</taxon>
        <taxon>Pseudomonadati</taxon>
        <taxon>Pseudomonadota</taxon>
        <taxon>Gammaproteobacteria</taxon>
        <taxon>Lysobacterales</taxon>
        <taxon>Rhodanobacteraceae</taxon>
        <taxon>Dyella</taxon>
    </lineage>
</organism>
<proteinExistence type="inferred from homology"/>
<dbReference type="STRING" id="1440762.Y882_00235"/>
<dbReference type="RefSeq" id="WP_046969851.1">
    <property type="nucleotide sequence ID" value="NZ_JPLA01000001.1"/>
</dbReference>
<gene>
    <name evidence="5" type="ORF">Y882_00235</name>
</gene>
<dbReference type="PANTHER" id="PTHR48081">
    <property type="entry name" value="AB HYDROLASE SUPERFAMILY PROTEIN C4A8.06C"/>
    <property type="match status" value="1"/>
</dbReference>
<dbReference type="GO" id="GO:0016787">
    <property type="term" value="F:hydrolase activity"/>
    <property type="evidence" value="ECO:0007669"/>
    <property type="project" value="UniProtKB-KW"/>
</dbReference>
<accession>A0A0G9H8Q1</accession>
<keyword evidence="3" id="KW-0732">Signal</keyword>
<dbReference type="InterPro" id="IPR002168">
    <property type="entry name" value="Lipase_GDXG_HIS_AS"/>
</dbReference>
<dbReference type="Gene3D" id="3.40.50.1820">
    <property type="entry name" value="alpha/beta hydrolase"/>
    <property type="match status" value="1"/>
</dbReference>
<name>A0A0G9H8Q1_9GAMM</name>
<protein>
    <submittedName>
        <fullName evidence="5">Lipase</fullName>
    </submittedName>
</protein>
<dbReference type="InterPro" id="IPR050300">
    <property type="entry name" value="GDXG_lipolytic_enzyme"/>
</dbReference>
<dbReference type="SUPFAM" id="SSF53474">
    <property type="entry name" value="alpha/beta-Hydrolases"/>
    <property type="match status" value="1"/>
</dbReference>
<dbReference type="Proteomes" id="UP000035481">
    <property type="component" value="Unassembled WGS sequence"/>
</dbReference>
<evidence type="ECO:0000259" key="4">
    <source>
        <dbReference type="Pfam" id="PF07859"/>
    </source>
</evidence>
<evidence type="ECO:0000256" key="2">
    <source>
        <dbReference type="ARBA" id="ARBA00022801"/>
    </source>
</evidence>
<dbReference type="Pfam" id="PF07859">
    <property type="entry name" value="Abhydrolase_3"/>
    <property type="match status" value="1"/>
</dbReference>
<comment type="caution">
    <text evidence="5">The sequence shown here is derived from an EMBL/GenBank/DDBJ whole genome shotgun (WGS) entry which is preliminary data.</text>
</comment>
<dbReference type="PANTHER" id="PTHR48081:SF8">
    <property type="entry name" value="ALPHA_BETA HYDROLASE FOLD-3 DOMAIN-CONTAINING PROTEIN-RELATED"/>
    <property type="match status" value="1"/>
</dbReference>
<evidence type="ECO:0000256" key="3">
    <source>
        <dbReference type="SAM" id="SignalP"/>
    </source>
</evidence>
<dbReference type="PROSITE" id="PS01173">
    <property type="entry name" value="LIPASE_GDXG_HIS"/>
    <property type="match status" value="1"/>
</dbReference>
<dbReference type="InterPro" id="IPR029058">
    <property type="entry name" value="AB_hydrolase_fold"/>
</dbReference>
<dbReference type="AlphaFoldDB" id="A0A0G9H8Q1"/>
<evidence type="ECO:0000256" key="1">
    <source>
        <dbReference type="ARBA" id="ARBA00010515"/>
    </source>
</evidence>
<dbReference type="EMBL" id="JPLA01000001">
    <property type="protein sequence ID" value="KLD66145.1"/>
    <property type="molecule type" value="Genomic_DNA"/>
</dbReference>
<dbReference type="InterPro" id="IPR013094">
    <property type="entry name" value="AB_hydrolase_3"/>
</dbReference>